<comment type="caution">
    <text evidence="2">The sequence shown here is derived from an EMBL/GenBank/DDBJ whole genome shotgun (WGS) entry which is preliminary data.</text>
</comment>
<dbReference type="SUPFAM" id="SSF51905">
    <property type="entry name" value="FAD/NAD(P)-binding domain"/>
    <property type="match status" value="1"/>
</dbReference>
<reference evidence="2 3" key="1">
    <citation type="submission" date="2014-10" db="EMBL/GenBank/DDBJ databases">
        <title>Draft genome sequence of Actinoplanes utahensis NRRL 12052.</title>
        <authorList>
            <person name="Velasco-Bucheli B."/>
            <person name="del Cerro C."/>
            <person name="Hormigo D."/>
            <person name="Garcia J.L."/>
            <person name="Acebal C."/>
            <person name="Arroyo M."/>
            <person name="de la Mata I."/>
        </authorList>
    </citation>
    <scope>NUCLEOTIDE SEQUENCE [LARGE SCALE GENOMIC DNA]</scope>
    <source>
        <strain evidence="2 3">NRRL 12052</strain>
    </source>
</reference>
<dbReference type="PANTHER" id="PTHR46865">
    <property type="entry name" value="OXIDOREDUCTASE-RELATED"/>
    <property type="match status" value="1"/>
</dbReference>
<evidence type="ECO:0000313" key="3">
    <source>
        <dbReference type="Proteomes" id="UP000054537"/>
    </source>
</evidence>
<dbReference type="EMBL" id="JRTT01000026">
    <property type="protein sequence ID" value="KHD75553.1"/>
    <property type="molecule type" value="Genomic_DNA"/>
</dbReference>
<dbReference type="Gene3D" id="3.30.9.10">
    <property type="entry name" value="D-Amino Acid Oxidase, subunit A, domain 2"/>
    <property type="match status" value="1"/>
</dbReference>
<dbReference type="STRING" id="1869.MB27_22305"/>
<evidence type="ECO:0000259" key="1">
    <source>
        <dbReference type="Pfam" id="PF01494"/>
    </source>
</evidence>
<feature type="domain" description="FAD-binding" evidence="1">
    <location>
        <begin position="3"/>
        <end position="330"/>
    </location>
</feature>
<dbReference type="InterPro" id="IPR051704">
    <property type="entry name" value="FAD_aromatic-hydroxylase"/>
</dbReference>
<name>A0A0A6UKE9_ACTUT</name>
<sequence>MRALISGAGVAGPVLAHWLHRSGWEVTVAEQAADPRAGDGGHAVDLFGPAVDVIDRMGLYERVHAARTRNDTVTLLRPGRAPVVLPTADVAAGFTDRHIEVMRGALAGMLHDASRDHADYRFGTVVEQWDGGSALLSDGTSVDADVLIGADGLHSGVRALVFGPESRFRRFLGGYLGVYSLPDVLGTGATVAAFAAPNVLAAVYPTLVPGRCRAVLLVRTPREIAVDRRDPAAQRAALRGLVGDTLDTRADAVLAHLDTADDLYFDDISQIWMDSWSSGRATLVGDAGYGPGPAVGGGTSLAAVGAYLLAAELAEAGRDGVPDALRRYEAALADPVRHSRRVGPSMLNSLVPRNRAQVWLTAQAMRLIPRLPVPVRRRLTSFGGGPAAMLDGLTLPAEP</sequence>
<dbReference type="RefSeq" id="WP_043527256.1">
    <property type="nucleotide sequence ID" value="NZ_BAABKU010000027.1"/>
</dbReference>
<proteinExistence type="predicted"/>
<dbReference type="Gene3D" id="3.50.50.60">
    <property type="entry name" value="FAD/NAD(P)-binding domain"/>
    <property type="match status" value="1"/>
</dbReference>
<organism evidence="2 3">
    <name type="scientific">Actinoplanes utahensis</name>
    <dbReference type="NCBI Taxonomy" id="1869"/>
    <lineage>
        <taxon>Bacteria</taxon>
        <taxon>Bacillati</taxon>
        <taxon>Actinomycetota</taxon>
        <taxon>Actinomycetes</taxon>
        <taxon>Micromonosporales</taxon>
        <taxon>Micromonosporaceae</taxon>
        <taxon>Actinoplanes</taxon>
    </lineage>
</organism>
<dbReference type="AlphaFoldDB" id="A0A0A6UKE9"/>
<gene>
    <name evidence="2" type="ORF">MB27_22305</name>
</gene>
<protein>
    <recommendedName>
        <fullName evidence="1">FAD-binding domain-containing protein</fullName>
    </recommendedName>
</protein>
<accession>A0A0A6UKE9</accession>
<dbReference type="PRINTS" id="PR00420">
    <property type="entry name" value="RNGMNOXGNASE"/>
</dbReference>
<evidence type="ECO:0000313" key="2">
    <source>
        <dbReference type="EMBL" id="KHD75553.1"/>
    </source>
</evidence>
<keyword evidence="3" id="KW-1185">Reference proteome</keyword>
<dbReference type="eggNOG" id="COG0654">
    <property type="taxonomic scope" value="Bacteria"/>
</dbReference>
<dbReference type="Proteomes" id="UP000054537">
    <property type="component" value="Unassembled WGS sequence"/>
</dbReference>
<dbReference type="OrthoDB" id="3356051at2"/>
<dbReference type="GO" id="GO:0071949">
    <property type="term" value="F:FAD binding"/>
    <property type="evidence" value="ECO:0007669"/>
    <property type="project" value="InterPro"/>
</dbReference>
<dbReference type="Pfam" id="PF01494">
    <property type="entry name" value="FAD_binding_3"/>
    <property type="match status" value="1"/>
</dbReference>
<dbReference type="PANTHER" id="PTHR46865:SF2">
    <property type="entry name" value="MONOOXYGENASE"/>
    <property type="match status" value="1"/>
</dbReference>
<dbReference type="InterPro" id="IPR036188">
    <property type="entry name" value="FAD/NAD-bd_sf"/>
</dbReference>
<dbReference type="InterPro" id="IPR002938">
    <property type="entry name" value="FAD-bd"/>
</dbReference>